<dbReference type="EMBL" id="LSSM01001120">
    <property type="protein sequence ID" value="OMJ27203.1"/>
    <property type="molecule type" value="Genomic_DNA"/>
</dbReference>
<feature type="region of interest" description="Disordered" evidence="5">
    <location>
        <begin position="149"/>
        <end position="292"/>
    </location>
</feature>
<dbReference type="CDD" id="cd12285">
    <property type="entry name" value="RRM3_RBM39_like"/>
    <property type="match status" value="1"/>
</dbReference>
<feature type="region of interest" description="Disordered" evidence="5">
    <location>
        <begin position="1"/>
        <end position="106"/>
    </location>
</feature>
<dbReference type="Pfam" id="PF00076">
    <property type="entry name" value="RRM_1"/>
    <property type="match status" value="3"/>
</dbReference>
<evidence type="ECO:0000259" key="6">
    <source>
        <dbReference type="PROSITE" id="PS50102"/>
    </source>
</evidence>
<dbReference type="NCBIfam" id="TIGR01622">
    <property type="entry name" value="SF-CC1"/>
    <property type="match status" value="1"/>
</dbReference>
<dbReference type="AlphaFoldDB" id="A0A1R1YJZ2"/>
<dbReference type="CDD" id="cd00590">
    <property type="entry name" value="RRM_SF"/>
    <property type="match status" value="1"/>
</dbReference>
<dbReference type="PANTHER" id="PTHR48036">
    <property type="entry name" value="SPLICING FACTOR (PAD-1), PUTATIVE (AFU_ORTHOLOGUE AFUA_1G15810)-RELATED"/>
    <property type="match status" value="1"/>
</dbReference>
<dbReference type="Proteomes" id="UP000187429">
    <property type="component" value="Unassembled WGS sequence"/>
</dbReference>
<dbReference type="InterPro" id="IPR012677">
    <property type="entry name" value="Nucleotide-bd_a/b_plait_sf"/>
</dbReference>
<dbReference type="Pfam" id="PF15519">
    <property type="entry name" value="RBM39linker"/>
    <property type="match status" value="1"/>
</dbReference>
<organism evidence="7 8">
    <name type="scientific">Smittium culicis</name>
    <dbReference type="NCBI Taxonomy" id="133412"/>
    <lineage>
        <taxon>Eukaryota</taxon>
        <taxon>Fungi</taxon>
        <taxon>Fungi incertae sedis</taxon>
        <taxon>Zoopagomycota</taxon>
        <taxon>Kickxellomycotina</taxon>
        <taxon>Harpellomycetes</taxon>
        <taxon>Harpellales</taxon>
        <taxon>Legeriomycetaceae</taxon>
        <taxon>Smittium</taxon>
    </lineage>
</organism>
<accession>A0A1R1YJZ2</accession>
<evidence type="ECO:0000256" key="5">
    <source>
        <dbReference type="SAM" id="MobiDB-lite"/>
    </source>
</evidence>
<dbReference type="CDD" id="cd12283">
    <property type="entry name" value="RRM1_RBM39_like"/>
    <property type="match status" value="1"/>
</dbReference>
<dbReference type="InterPro" id="IPR035979">
    <property type="entry name" value="RBD_domain_sf"/>
</dbReference>
<gene>
    <name evidence="7" type="ORF">AYI69_g3366</name>
</gene>
<dbReference type="InterPro" id="IPR000504">
    <property type="entry name" value="RRM_dom"/>
</dbReference>
<keyword evidence="1" id="KW-0597">Phosphoprotein</keyword>
<dbReference type="Gene3D" id="3.30.70.330">
    <property type="match status" value="3"/>
</dbReference>
<dbReference type="GO" id="GO:0003723">
    <property type="term" value="F:RNA binding"/>
    <property type="evidence" value="ECO:0007669"/>
    <property type="project" value="UniProtKB-UniRule"/>
</dbReference>
<evidence type="ECO:0000256" key="1">
    <source>
        <dbReference type="ARBA" id="ARBA00022553"/>
    </source>
</evidence>
<dbReference type="InterPro" id="IPR003954">
    <property type="entry name" value="RRM_euk-type"/>
</dbReference>
<name>A0A1R1YJZ2_9FUNG</name>
<evidence type="ECO:0000256" key="2">
    <source>
        <dbReference type="ARBA" id="ARBA00022737"/>
    </source>
</evidence>
<feature type="compositionally biased region" description="Polar residues" evidence="5">
    <location>
        <begin position="44"/>
        <end position="54"/>
    </location>
</feature>
<feature type="domain" description="RRM" evidence="6">
    <location>
        <begin position="299"/>
        <end position="376"/>
    </location>
</feature>
<dbReference type="OrthoDB" id="5411533at2759"/>
<evidence type="ECO:0000256" key="3">
    <source>
        <dbReference type="ARBA" id="ARBA00022884"/>
    </source>
</evidence>
<dbReference type="SMART" id="SM00361">
    <property type="entry name" value="RRM_1"/>
    <property type="match status" value="1"/>
</dbReference>
<feature type="domain" description="RRM" evidence="6">
    <location>
        <begin position="392"/>
        <end position="469"/>
    </location>
</feature>
<dbReference type="SUPFAM" id="SSF54928">
    <property type="entry name" value="RNA-binding domain, RBD"/>
    <property type="match status" value="3"/>
</dbReference>
<dbReference type="SMART" id="SM00360">
    <property type="entry name" value="RRM"/>
    <property type="match status" value="3"/>
</dbReference>
<feature type="compositionally biased region" description="Basic and acidic residues" evidence="5">
    <location>
        <begin position="149"/>
        <end position="252"/>
    </location>
</feature>
<reference evidence="8" key="1">
    <citation type="submission" date="2017-01" db="EMBL/GenBank/DDBJ databases">
        <authorList>
            <person name="Wang Y."/>
            <person name="White M."/>
            <person name="Kvist S."/>
            <person name="Moncalvo J.-M."/>
        </authorList>
    </citation>
    <scope>NUCLEOTIDE SEQUENCE [LARGE SCALE GENOMIC DNA]</scope>
    <source>
        <strain evidence="8">ID-206-W2</strain>
    </source>
</reference>
<dbReference type="InterPro" id="IPR029123">
    <property type="entry name" value="RBM39_linker"/>
</dbReference>
<evidence type="ECO:0000256" key="4">
    <source>
        <dbReference type="PROSITE-ProRule" id="PRU00176"/>
    </source>
</evidence>
<feature type="compositionally biased region" description="Basic and acidic residues" evidence="5">
    <location>
        <begin position="283"/>
        <end position="292"/>
    </location>
</feature>
<keyword evidence="8" id="KW-1185">Reference proteome</keyword>
<dbReference type="InterPro" id="IPR006509">
    <property type="entry name" value="RBM39_SF"/>
</dbReference>
<feature type="compositionally biased region" description="Low complexity" evidence="5">
    <location>
        <begin position="67"/>
        <end position="78"/>
    </location>
</feature>
<sequence length="662" mass="76072">MAEQFNIEELLDAPYKNPNFLQKQSNPSQDIFSPSDNPEKVTHKYQNPDSQDSSTKQKKEAFDSVESNNRNSLNHLSRPPTPKSSLNILPSEHLNGSKFSNSSAQDSTINEIQIKNTSSNFSQDNNIINPYSEYNDNLDKARLKDLNSDRYHDSKYHSDKDTERHKSSIKEKTRDTNRSKDRLQESDRNRDSIRDREKTRPREKERDRDSYRNRDRDRDYDRDRQRDRDRDSERLRERDQDNKRDRDSRRNDSPYSSRRKRSPSNDSRRRQKSPRNSRSSRSKTRDRSPILTDIERDQRTVFVMQLARSLRTRELVDFFSKAGSVRTAKIISDRASRRSKGVGYVEFREIESAIKAVELSGEKLLGIPIIVQFSEAEKNRQASVKEYAVKDRKLCVSRIPLSLEEADLKLFFEPFGPVEFCTMAENPEGGKSDRAFVQYFDHKHAELAAEKLDGLELLDSKIRVWLVPNTEESKKPFVSYNKVLVNNPSSATINFQARPSFPIQAQPQILNNAPHSGSEATMANPELNRLDALRLAGHDVPESSPNIHPIIAVPQELPKAPLPIENSLTECVLLGNMFNPENETDPNWAEELKEEIADEVCKYGELAHIHLNPESKGHVYLKFKSVDSAAAAIKDLNNRWFGGSQISAISIDTSKYNNMFSA</sequence>
<feature type="compositionally biased region" description="Basic residues" evidence="5">
    <location>
        <begin position="269"/>
        <end position="282"/>
    </location>
</feature>
<feature type="domain" description="RRM" evidence="6">
    <location>
        <begin position="570"/>
        <end position="646"/>
    </location>
</feature>
<feature type="compositionally biased region" description="Polar residues" evidence="5">
    <location>
        <begin position="19"/>
        <end position="36"/>
    </location>
</feature>
<protein>
    <submittedName>
        <fullName evidence="7">RNA-binding protein rsd1</fullName>
    </submittedName>
</protein>
<dbReference type="PROSITE" id="PS50102">
    <property type="entry name" value="RRM"/>
    <property type="match status" value="3"/>
</dbReference>
<feature type="compositionally biased region" description="Polar residues" evidence="5">
    <location>
        <begin position="97"/>
        <end position="106"/>
    </location>
</feature>
<dbReference type="GO" id="GO:0006397">
    <property type="term" value="P:mRNA processing"/>
    <property type="evidence" value="ECO:0007669"/>
    <property type="project" value="InterPro"/>
</dbReference>
<keyword evidence="2" id="KW-0677">Repeat</keyword>
<evidence type="ECO:0000313" key="8">
    <source>
        <dbReference type="Proteomes" id="UP000187429"/>
    </source>
</evidence>
<evidence type="ECO:0000313" key="7">
    <source>
        <dbReference type="EMBL" id="OMJ27203.1"/>
    </source>
</evidence>
<dbReference type="GO" id="GO:0005634">
    <property type="term" value="C:nucleus"/>
    <property type="evidence" value="ECO:0007669"/>
    <property type="project" value="InterPro"/>
</dbReference>
<proteinExistence type="predicted"/>
<comment type="caution">
    <text evidence="7">The sequence shown here is derived from an EMBL/GenBank/DDBJ whole genome shotgun (WGS) entry which is preliminary data.</text>
</comment>
<keyword evidence="3 4" id="KW-0694">RNA-binding</keyword>